<dbReference type="CDD" id="cd18552">
    <property type="entry name" value="ABC_6TM_MsbA_like"/>
    <property type="match status" value="1"/>
</dbReference>
<dbReference type="FunFam" id="3.40.50.300:FF:000287">
    <property type="entry name" value="Multidrug ABC transporter ATP-binding protein"/>
    <property type="match status" value="1"/>
</dbReference>
<accession>A0A7T7KL79</accession>
<evidence type="ECO:0000256" key="2">
    <source>
        <dbReference type="ARBA" id="ARBA00005417"/>
    </source>
</evidence>
<organism evidence="12 13">
    <name type="scientific">Martelella lutilitoris</name>
    <dbReference type="NCBI Taxonomy" id="2583532"/>
    <lineage>
        <taxon>Bacteria</taxon>
        <taxon>Pseudomonadati</taxon>
        <taxon>Pseudomonadota</taxon>
        <taxon>Alphaproteobacteria</taxon>
        <taxon>Hyphomicrobiales</taxon>
        <taxon>Aurantimonadaceae</taxon>
        <taxon>Martelella</taxon>
    </lineage>
</organism>
<dbReference type="InterPro" id="IPR003593">
    <property type="entry name" value="AAA+_ATPase"/>
</dbReference>
<comment type="similarity">
    <text evidence="2">Belongs to the ABC transporter superfamily.</text>
</comment>
<keyword evidence="8 9" id="KW-0472">Membrane</keyword>
<dbReference type="InterPro" id="IPR017871">
    <property type="entry name" value="ABC_transporter-like_CS"/>
</dbReference>
<evidence type="ECO:0000256" key="9">
    <source>
        <dbReference type="SAM" id="Phobius"/>
    </source>
</evidence>
<feature type="transmembrane region" description="Helical" evidence="9">
    <location>
        <begin position="269"/>
        <end position="290"/>
    </location>
</feature>
<dbReference type="GO" id="GO:0005886">
    <property type="term" value="C:plasma membrane"/>
    <property type="evidence" value="ECO:0007669"/>
    <property type="project" value="UniProtKB-SubCell"/>
</dbReference>
<dbReference type="Gene3D" id="3.40.50.300">
    <property type="entry name" value="P-loop containing nucleotide triphosphate hydrolases"/>
    <property type="match status" value="1"/>
</dbReference>
<dbReference type="PROSITE" id="PS50893">
    <property type="entry name" value="ABC_TRANSPORTER_2"/>
    <property type="match status" value="1"/>
</dbReference>
<dbReference type="Gene3D" id="1.20.1560.10">
    <property type="entry name" value="ABC transporter type 1, transmembrane domain"/>
    <property type="match status" value="1"/>
</dbReference>
<feature type="transmembrane region" description="Helical" evidence="9">
    <location>
        <begin position="39"/>
        <end position="62"/>
    </location>
</feature>
<dbReference type="PROSITE" id="PS50929">
    <property type="entry name" value="ABC_TM1F"/>
    <property type="match status" value="1"/>
</dbReference>
<dbReference type="InterPro" id="IPR036640">
    <property type="entry name" value="ABC1_TM_sf"/>
</dbReference>
<dbReference type="Pfam" id="PF00005">
    <property type="entry name" value="ABC_tran"/>
    <property type="match status" value="1"/>
</dbReference>
<feature type="transmembrane region" description="Helical" evidence="9">
    <location>
        <begin position="82"/>
        <end position="104"/>
    </location>
</feature>
<gene>
    <name evidence="12" type="ORF">JET14_18635</name>
</gene>
<dbReference type="GO" id="GO:0005524">
    <property type="term" value="F:ATP binding"/>
    <property type="evidence" value="ECO:0007669"/>
    <property type="project" value="UniProtKB-KW"/>
</dbReference>
<feature type="domain" description="ABC transmembrane type-1" evidence="11">
    <location>
        <begin position="43"/>
        <end position="325"/>
    </location>
</feature>
<dbReference type="PROSITE" id="PS00211">
    <property type="entry name" value="ABC_TRANSPORTER_1"/>
    <property type="match status" value="1"/>
</dbReference>
<keyword evidence="3" id="KW-0813">Transport</keyword>
<evidence type="ECO:0000256" key="8">
    <source>
        <dbReference type="ARBA" id="ARBA00023136"/>
    </source>
</evidence>
<sequence>MQLSKPFAGLLNALAARFLPRANRSLLYRLLSENLRAQAPWYALATVAMLIVAGMTSLSAWIMKDIVNETVVSQNMNRMFMLAGGVAMIFIVKGIATYFQIVILSKAGNNIIARTQSSIFSRILQQDLNFFIRFPSSDLVMRLTNNAQAARTAMDLILTSAIRDLFSLVGLVIVMFIQQPILSLVSFILGPAAFIGVRYLTNKVRDIMRQELTAFAKIIESVQEASTGVRIIKAFGLEEHMRTRMDRQVTQVEHRANSIARLSAATSPIMETLSGLAIAGVIALSGLWVVGGDQTPGELMSFITALLLAYEPAKRLARMRVNLETAMVGVRMMYEIKDHPIMLTEAENAQPVPPGGGEIVFDDVGFSYDADKPLFKNLNLVFPAGKTTALVGASGGGKSTIINLVMRMFDPDEGTITVNGLDLRQVSFESLRAHMSYVGQDTFLFNGTVRENLALGRQGATEEEIIEAAKAAHAHDFIMNMNNGYDSLVGENGGNLSGGQKQRLAIARAMLRNADILILDEATSALDSYAESLVQDALARLTKDRTTIVIAHRLATITSADNIVVLENGEILEQGPQRDLLAHDGPYRRLYELQILPQLEEA</sequence>
<reference evidence="12 13" key="1">
    <citation type="submission" date="2020-12" db="EMBL/GenBank/DDBJ databases">
        <authorList>
            <person name="Zheng R.K."/>
            <person name="Sun C.M."/>
        </authorList>
    </citation>
    <scope>NUCLEOTIDE SEQUENCE [LARGE SCALE GENOMIC DNA]</scope>
    <source>
        <strain evidence="12 13">ZRK001</strain>
    </source>
</reference>
<dbReference type="GO" id="GO:0015421">
    <property type="term" value="F:ABC-type oligopeptide transporter activity"/>
    <property type="evidence" value="ECO:0007669"/>
    <property type="project" value="TreeGrafter"/>
</dbReference>
<keyword evidence="5" id="KW-0547">Nucleotide-binding</keyword>
<keyword evidence="6 12" id="KW-0067">ATP-binding</keyword>
<evidence type="ECO:0000256" key="3">
    <source>
        <dbReference type="ARBA" id="ARBA00022448"/>
    </source>
</evidence>
<name>A0A7T7KL79_9HYPH</name>
<evidence type="ECO:0000313" key="13">
    <source>
        <dbReference type="Proteomes" id="UP000596083"/>
    </source>
</evidence>
<dbReference type="InterPro" id="IPR003439">
    <property type="entry name" value="ABC_transporter-like_ATP-bd"/>
</dbReference>
<dbReference type="RefSeq" id="WP_200335483.1">
    <property type="nucleotide sequence ID" value="NZ_CP066786.1"/>
</dbReference>
<dbReference type="InterPro" id="IPR011527">
    <property type="entry name" value="ABC1_TM_dom"/>
</dbReference>
<dbReference type="InterPro" id="IPR039421">
    <property type="entry name" value="Type_1_exporter"/>
</dbReference>
<proteinExistence type="inferred from homology"/>
<evidence type="ECO:0000256" key="1">
    <source>
        <dbReference type="ARBA" id="ARBA00004651"/>
    </source>
</evidence>
<dbReference type="Pfam" id="PF00664">
    <property type="entry name" value="ABC_membrane"/>
    <property type="match status" value="1"/>
</dbReference>
<dbReference type="SUPFAM" id="SSF52540">
    <property type="entry name" value="P-loop containing nucleoside triphosphate hydrolases"/>
    <property type="match status" value="1"/>
</dbReference>
<evidence type="ECO:0000256" key="5">
    <source>
        <dbReference type="ARBA" id="ARBA00022741"/>
    </source>
</evidence>
<dbReference type="EMBL" id="CP066786">
    <property type="protein sequence ID" value="QQM30258.1"/>
    <property type="molecule type" value="Genomic_DNA"/>
</dbReference>
<dbReference type="SMART" id="SM00382">
    <property type="entry name" value="AAA"/>
    <property type="match status" value="1"/>
</dbReference>
<evidence type="ECO:0000259" key="11">
    <source>
        <dbReference type="PROSITE" id="PS50929"/>
    </source>
</evidence>
<evidence type="ECO:0000256" key="6">
    <source>
        <dbReference type="ARBA" id="ARBA00022840"/>
    </source>
</evidence>
<dbReference type="PANTHER" id="PTHR43394">
    <property type="entry name" value="ATP-DEPENDENT PERMEASE MDL1, MITOCHONDRIAL"/>
    <property type="match status" value="1"/>
</dbReference>
<dbReference type="GO" id="GO:0016887">
    <property type="term" value="F:ATP hydrolysis activity"/>
    <property type="evidence" value="ECO:0007669"/>
    <property type="project" value="InterPro"/>
</dbReference>
<evidence type="ECO:0000259" key="10">
    <source>
        <dbReference type="PROSITE" id="PS50893"/>
    </source>
</evidence>
<evidence type="ECO:0000256" key="4">
    <source>
        <dbReference type="ARBA" id="ARBA00022692"/>
    </source>
</evidence>
<feature type="domain" description="ABC transporter" evidence="10">
    <location>
        <begin position="359"/>
        <end position="593"/>
    </location>
</feature>
<feature type="transmembrane region" description="Helical" evidence="9">
    <location>
        <begin position="181"/>
        <end position="200"/>
    </location>
</feature>
<dbReference type="Proteomes" id="UP000596083">
    <property type="component" value="Chromosome"/>
</dbReference>
<dbReference type="KEGG" id="mlut:JET14_18635"/>
<dbReference type="AlphaFoldDB" id="A0A7T7KL79"/>
<keyword evidence="7 9" id="KW-1133">Transmembrane helix</keyword>
<keyword evidence="4 9" id="KW-0812">Transmembrane</keyword>
<dbReference type="SUPFAM" id="SSF90123">
    <property type="entry name" value="ABC transporter transmembrane region"/>
    <property type="match status" value="1"/>
</dbReference>
<comment type="subcellular location">
    <subcellularLocation>
        <location evidence="1">Cell membrane</location>
        <topology evidence="1">Multi-pass membrane protein</topology>
    </subcellularLocation>
</comment>
<protein>
    <submittedName>
        <fullName evidence="12">ABC transporter ATP-binding protein</fullName>
    </submittedName>
</protein>
<evidence type="ECO:0000313" key="12">
    <source>
        <dbReference type="EMBL" id="QQM30258.1"/>
    </source>
</evidence>
<evidence type="ECO:0000256" key="7">
    <source>
        <dbReference type="ARBA" id="ARBA00022989"/>
    </source>
</evidence>
<dbReference type="InterPro" id="IPR027417">
    <property type="entry name" value="P-loop_NTPase"/>
</dbReference>
<dbReference type="PANTHER" id="PTHR43394:SF1">
    <property type="entry name" value="ATP-BINDING CASSETTE SUB-FAMILY B MEMBER 10, MITOCHONDRIAL"/>
    <property type="match status" value="1"/>
</dbReference>